<organism evidence="3 4">
    <name type="scientific">Brachybacterium kimchii</name>
    <dbReference type="NCBI Taxonomy" id="2942909"/>
    <lineage>
        <taxon>Bacteria</taxon>
        <taxon>Bacillati</taxon>
        <taxon>Actinomycetota</taxon>
        <taxon>Actinomycetes</taxon>
        <taxon>Micrococcales</taxon>
        <taxon>Dermabacteraceae</taxon>
        <taxon>Brachybacterium</taxon>
    </lineage>
</organism>
<dbReference type="SMART" id="SM00418">
    <property type="entry name" value="HTH_ARSR"/>
    <property type="match status" value="1"/>
</dbReference>
<dbReference type="PROSITE" id="PS50987">
    <property type="entry name" value="HTH_ARSR_2"/>
    <property type="match status" value="1"/>
</dbReference>
<gene>
    <name evidence="3" type="ORF">M4486_16780</name>
</gene>
<protein>
    <submittedName>
        <fullName evidence="3">Transcriptional regulator</fullName>
    </submittedName>
</protein>
<proteinExistence type="predicted"/>
<dbReference type="RefSeq" id="WP_249478469.1">
    <property type="nucleotide sequence ID" value="NZ_CP097218.1"/>
</dbReference>
<evidence type="ECO:0000256" key="1">
    <source>
        <dbReference type="SAM" id="MobiDB-lite"/>
    </source>
</evidence>
<dbReference type="InterPro" id="IPR000835">
    <property type="entry name" value="HTH_MarR-typ"/>
</dbReference>
<evidence type="ECO:0000313" key="4">
    <source>
        <dbReference type="Proteomes" id="UP001055868"/>
    </source>
</evidence>
<dbReference type="InterPro" id="IPR036388">
    <property type="entry name" value="WH-like_DNA-bd_sf"/>
</dbReference>
<dbReference type="Pfam" id="PF12802">
    <property type="entry name" value="MarR_2"/>
    <property type="match status" value="1"/>
</dbReference>
<evidence type="ECO:0000313" key="3">
    <source>
        <dbReference type="EMBL" id="UQN29266.1"/>
    </source>
</evidence>
<dbReference type="PRINTS" id="PR00778">
    <property type="entry name" value="HTHARSR"/>
</dbReference>
<reference evidence="3" key="1">
    <citation type="submission" date="2022-05" db="EMBL/GenBank/DDBJ databases">
        <title>Genomic analysis of Brachybacterium sp. CBA3104.</title>
        <authorList>
            <person name="Roh S.W."/>
            <person name="Kim Y.B."/>
            <person name="Kim Y."/>
        </authorList>
    </citation>
    <scope>NUCLEOTIDE SEQUENCE</scope>
    <source>
        <strain evidence="3">CBA3104</strain>
    </source>
</reference>
<dbReference type="EMBL" id="CP097218">
    <property type="protein sequence ID" value="UQN29266.1"/>
    <property type="molecule type" value="Genomic_DNA"/>
</dbReference>
<dbReference type="CDD" id="cd00090">
    <property type="entry name" value="HTH_ARSR"/>
    <property type="match status" value="1"/>
</dbReference>
<dbReference type="Proteomes" id="UP001055868">
    <property type="component" value="Chromosome"/>
</dbReference>
<dbReference type="InterPro" id="IPR001845">
    <property type="entry name" value="HTH_ArsR_DNA-bd_dom"/>
</dbReference>
<accession>A0ABY4N572</accession>
<evidence type="ECO:0000259" key="2">
    <source>
        <dbReference type="PROSITE" id="PS50987"/>
    </source>
</evidence>
<dbReference type="InterPro" id="IPR036390">
    <property type="entry name" value="WH_DNA-bd_sf"/>
</dbReference>
<dbReference type="InterPro" id="IPR011991">
    <property type="entry name" value="ArsR-like_HTH"/>
</dbReference>
<keyword evidence="4" id="KW-1185">Reference proteome</keyword>
<dbReference type="SUPFAM" id="SSF46785">
    <property type="entry name" value="Winged helix' DNA-binding domain"/>
    <property type="match status" value="1"/>
</dbReference>
<dbReference type="Gene3D" id="1.10.10.10">
    <property type="entry name" value="Winged helix-like DNA-binding domain superfamily/Winged helix DNA-binding domain"/>
    <property type="match status" value="1"/>
</dbReference>
<sequence length="142" mass="15400">MVEDSSAAAAHQHAHAEGHEHVSVGPAALEGEHAVRATAELLEGGQDLDELARRLSVLADPRRLRILFAVHAHPGIRSSDVARVTGALDSTTSHALTLLRTAGWVRTEQRGREVRYHLADPLGHRILHELGSDHLPGVEHRS</sequence>
<feature type="domain" description="HTH arsR-type" evidence="2">
    <location>
        <begin position="43"/>
        <end position="142"/>
    </location>
</feature>
<name>A0ABY4N572_9MICO</name>
<feature type="region of interest" description="Disordered" evidence="1">
    <location>
        <begin position="1"/>
        <end position="20"/>
    </location>
</feature>